<sequence length="251" mass="26476">MRRISMVAGLALAVAVLAGCPPTYPNCKSDETCQEKGEVCVNGTCQECAADANCKEGFACQGNKCVPKGPECSRDEQCTGGQICQGGKCAAPQCTSNSQCGGAQECQKGRCVLPPGACNDSADCAGGQECQQNKCVAAATKSECNWEPLRFGFNEATLPADAQSRLSELAQCIKDAGSGRIELAGHADERGTEEYNLQLSQKRAASVKKYLVDLGISASQLKTVGYGENRPAEQGASEEAWAANRRVEFNR</sequence>
<dbReference type="KEGG" id="mbd:MEBOL_005561"/>
<evidence type="ECO:0000256" key="5">
    <source>
        <dbReference type="SAM" id="SignalP"/>
    </source>
</evidence>
<reference evidence="7 8" key="1">
    <citation type="submission" date="2017-06" db="EMBL/GenBank/DDBJ databases">
        <authorList>
            <person name="Kim H.J."/>
            <person name="Triplett B.A."/>
        </authorList>
    </citation>
    <scope>NUCLEOTIDE SEQUENCE [LARGE SCALE GENOMIC DNA]</scope>
    <source>
        <strain evidence="7 8">DSM 14713</strain>
    </source>
</reference>
<dbReference type="AlphaFoldDB" id="A0A250IJX6"/>
<dbReference type="InterPro" id="IPR006690">
    <property type="entry name" value="OMPA-like_CS"/>
</dbReference>
<keyword evidence="8" id="KW-1185">Reference proteome</keyword>
<keyword evidence="5" id="KW-0732">Signal</keyword>
<dbReference type="OrthoDB" id="9809164at2"/>
<dbReference type="InterPro" id="IPR050330">
    <property type="entry name" value="Bact_OuterMem_StrucFunc"/>
</dbReference>
<dbReference type="Gene3D" id="3.30.1330.60">
    <property type="entry name" value="OmpA-like domain"/>
    <property type="match status" value="1"/>
</dbReference>
<feature type="chain" id="PRO_5012625801" description="OmpA-like domain-containing protein" evidence="5">
    <location>
        <begin position="19"/>
        <end position="251"/>
    </location>
</feature>
<dbReference type="PRINTS" id="PR01021">
    <property type="entry name" value="OMPADOMAIN"/>
</dbReference>
<organism evidence="7 8">
    <name type="scientific">Melittangium boletus DSM 14713</name>
    <dbReference type="NCBI Taxonomy" id="1294270"/>
    <lineage>
        <taxon>Bacteria</taxon>
        <taxon>Pseudomonadati</taxon>
        <taxon>Myxococcota</taxon>
        <taxon>Myxococcia</taxon>
        <taxon>Myxococcales</taxon>
        <taxon>Cystobacterineae</taxon>
        <taxon>Archangiaceae</taxon>
        <taxon>Melittangium</taxon>
    </lineage>
</organism>
<accession>A0A250IJX6</accession>
<keyword evidence="2 4" id="KW-0472">Membrane</keyword>
<feature type="domain" description="OmpA-like" evidence="6">
    <location>
        <begin position="138"/>
        <end position="251"/>
    </location>
</feature>
<dbReference type="PANTHER" id="PTHR30329">
    <property type="entry name" value="STATOR ELEMENT OF FLAGELLAR MOTOR COMPLEX"/>
    <property type="match status" value="1"/>
</dbReference>
<evidence type="ECO:0000256" key="2">
    <source>
        <dbReference type="ARBA" id="ARBA00023136"/>
    </source>
</evidence>
<dbReference type="PANTHER" id="PTHR30329:SF21">
    <property type="entry name" value="LIPOPROTEIN YIAD-RELATED"/>
    <property type="match status" value="1"/>
</dbReference>
<protein>
    <recommendedName>
        <fullName evidence="6">OmpA-like domain-containing protein</fullName>
    </recommendedName>
</protein>
<proteinExistence type="predicted"/>
<evidence type="ECO:0000256" key="1">
    <source>
        <dbReference type="ARBA" id="ARBA00004442"/>
    </source>
</evidence>
<dbReference type="RefSeq" id="WP_095980325.1">
    <property type="nucleotide sequence ID" value="NZ_CP022163.1"/>
</dbReference>
<evidence type="ECO:0000256" key="3">
    <source>
        <dbReference type="ARBA" id="ARBA00023237"/>
    </source>
</evidence>
<dbReference type="InterPro" id="IPR006665">
    <property type="entry name" value="OmpA-like"/>
</dbReference>
<evidence type="ECO:0000313" key="7">
    <source>
        <dbReference type="EMBL" id="ATB32085.1"/>
    </source>
</evidence>
<name>A0A250IJX6_9BACT</name>
<feature type="signal peptide" evidence="5">
    <location>
        <begin position="1"/>
        <end position="18"/>
    </location>
</feature>
<dbReference type="EMBL" id="CP022163">
    <property type="protein sequence ID" value="ATB32085.1"/>
    <property type="molecule type" value="Genomic_DNA"/>
</dbReference>
<dbReference type="SUPFAM" id="SSF103088">
    <property type="entry name" value="OmpA-like"/>
    <property type="match status" value="1"/>
</dbReference>
<dbReference type="PROSITE" id="PS01068">
    <property type="entry name" value="OMPA_1"/>
    <property type="match status" value="1"/>
</dbReference>
<evidence type="ECO:0000256" key="4">
    <source>
        <dbReference type="PROSITE-ProRule" id="PRU00473"/>
    </source>
</evidence>
<keyword evidence="3" id="KW-0998">Cell outer membrane</keyword>
<dbReference type="InterPro" id="IPR036737">
    <property type="entry name" value="OmpA-like_sf"/>
</dbReference>
<comment type="subcellular location">
    <subcellularLocation>
        <location evidence="1">Cell outer membrane</location>
    </subcellularLocation>
</comment>
<dbReference type="PROSITE" id="PS51257">
    <property type="entry name" value="PROKAR_LIPOPROTEIN"/>
    <property type="match status" value="1"/>
</dbReference>
<evidence type="ECO:0000259" key="6">
    <source>
        <dbReference type="PROSITE" id="PS51123"/>
    </source>
</evidence>
<dbReference type="PROSITE" id="PS51123">
    <property type="entry name" value="OMPA_2"/>
    <property type="match status" value="1"/>
</dbReference>
<dbReference type="Pfam" id="PF00691">
    <property type="entry name" value="OmpA"/>
    <property type="match status" value="1"/>
</dbReference>
<dbReference type="InterPro" id="IPR006664">
    <property type="entry name" value="OMP_bac"/>
</dbReference>
<dbReference type="GO" id="GO:0009279">
    <property type="term" value="C:cell outer membrane"/>
    <property type="evidence" value="ECO:0007669"/>
    <property type="project" value="UniProtKB-SubCell"/>
</dbReference>
<dbReference type="CDD" id="cd07185">
    <property type="entry name" value="OmpA_C-like"/>
    <property type="match status" value="1"/>
</dbReference>
<dbReference type="Proteomes" id="UP000217289">
    <property type="component" value="Chromosome"/>
</dbReference>
<evidence type="ECO:0000313" key="8">
    <source>
        <dbReference type="Proteomes" id="UP000217289"/>
    </source>
</evidence>
<gene>
    <name evidence="7" type="ORF">MEBOL_005561</name>
</gene>